<reference evidence="1 2" key="1">
    <citation type="submission" date="2022-06" db="EMBL/GenBank/DDBJ databases">
        <title>New Species of the Genus Actinoplanes, ActinopZanes ferrugineus.</title>
        <authorList>
            <person name="Ding P."/>
        </authorList>
    </citation>
    <scope>NUCLEOTIDE SEQUENCE [LARGE SCALE GENOMIC DNA]</scope>
    <source>
        <strain evidence="1 2">TRM88003</strain>
    </source>
</reference>
<comment type="caution">
    <text evidence="1">The sequence shown here is derived from an EMBL/GenBank/DDBJ whole genome shotgun (WGS) entry which is preliminary data.</text>
</comment>
<dbReference type="Proteomes" id="UP001523369">
    <property type="component" value="Unassembled WGS sequence"/>
</dbReference>
<protein>
    <submittedName>
        <fullName evidence="1">Esterase family protein</fullName>
    </submittedName>
</protein>
<name>A0ABT1DRF5_9ACTN</name>
<dbReference type="InterPro" id="IPR029058">
    <property type="entry name" value="AB_hydrolase_fold"/>
</dbReference>
<dbReference type="SUPFAM" id="SSF53474">
    <property type="entry name" value="alpha/beta-Hydrolases"/>
    <property type="match status" value="1"/>
</dbReference>
<keyword evidence="2" id="KW-1185">Reference proteome</keyword>
<dbReference type="Pfam" id="PF00756">
    <property type="entry name" value="Esterase"/>
    <property type="match status" value="1"/>
</dbReference>
<proteinExistence type="predicted"/>
<dbReference type="EMBL" id="JAMYJR010000023">
    <property type="protein sequence ID" value="MCO8273073.1"/>
    <property type="molecule type" value="Genomic_DNA"/>
</dbReference>
<dbReference type="InterPro" id="IPR050583">
    <property type="entry name" value="Mycobacterial_A85_antigen"/>
</dbReference>
<evidence type="ECO:0000313" key="1">
    <source>
        <dbReference type="EMBL" id="MCO8273073.1"/>
    </source>
</evidence>
<dbReference type="Gene3D" id="3.40.50.1820">
    <property type="entry name" value="alpha/beta hydrolase"/>
    <property type="match status" value="1"/>
</dbReference>
<dbReference type="PANTHER" id="PTHR48098:SF1">
    <property type="entry name" value="DIACYLGLYCEROL ACYLTRANSFERASE_MYCOLYLTRANSFERASE AG85A"/>
    <property type="match status" value="1"/>
</dbReference>
<sequence length="246" mass="28190">MALITVDFYAESLDLATSMTVVLPQDGPTPPPLLYLLHGLTDDHTAWTRYTSIERYAYDHRLAVVMPQVHRSFYTDEAYGMKFWTFLSDELPRVVNRFFNVSQKREETFVAGLSMGGYGAFKWALRQPERFAAAVSLSGALDVAWLQKNDERPHIREVMDRVFAGRDTAGTDDDLFHLLERADRATLPRLMLRCGTGDHLFEQNERFVHACARAGLPLDSEFEPGGHEWSYWDRHIPRALDFFAKG</sequence>
<dbReference type="InterPro" id="IPR000801">
    <property type="entry name" value="Esterase-like"/>
</dbReference>
<organism evidence="1 2">
    <name type="scientific">Paractinoplanes aksuensis</name>
    <dbReference type="NCBI Taxonomy" id="2939490"/>
    <lineage>
        <taxon>Bacteria</taxon>
        <taxon>Bacillati</taxon>
        <taxon>Actinomycetota</taxon>
        <taxon>Actinomycetes</taxon>
        <taxon>Micromonosporales</taxon>
        <taxon>Micromonosporaceae</taxon>
        <taxon>Paractinoplanes</taxon>
    </lineage>
</organism>
<gene>
    <name evidence="1" type="ORF">M1L60_20980</name>
</gene>
<evidence type="ECO:0000313" key="2">
    <source>
        <dbReference type="Proteomes" id="UP001523369"/>
    </source>
</evidence>
<accession>A0ABT1DRF5</accession>
<dbReference type="RefSeq" id="WP_253239161.1">
    <property type="nucleotide sequence ID" value="NZ_JAMYJR010000023.1"/>
</dbReference>
<dbReference type="PANTHER" id="PTHR48098">
    <property type="entry name" value="ENTEROCHELIN ESTERASE-RELATED"/>
    <property type="match status" value="1"/>
</dbReference>